<feature type="transmembrane region" description="Helical" evidence="5">
    <location>
        <begin position="103"/>
        <end position="125"/>
    </location>
</feature>
<gene>
    <name evidence="6" type="ORF">DQX05_05935</name>
</gene>
<evidence type="ECO:0000256" key="4">
    <source>
        <dbReference type="ARBA" id="ARBA00023136"/>
    </source>
</evidence>
<proteinExistence type="predicted"/>
<keyword evidence="2 5" id="KW-0812">Transmembrane</keyword>
<feature type="transmembrane region" description="Helical" evidence="5">
    <location>
        <begin position="235"/>
        <end position="253"/>
    </location>
</feature>
<dbReference type="OrthoDB" id="92887at2"/>
<comment type="caution">
    <text evidence="6">The sequence shown here is derived from an EMBL/GenBank/DDBJ whole genome shotgun (WGS) entry which is preliminary data.</text>
</comment>
<accession>A0A3A3H2R0</accession>
<name>A0A3A3H2R0_PANTH</name>
<dbReference type="GO" id="GO:0005886">
    <property type="term" value="C:plasma membrane"/>
    <property type="evidence" value="ECO:0007669"/>
    <property type="project" value="UniProtKB-ARBA"/>
</dbReference>
<dbReference type="Pfam" id="PF02361">
    <property type="entry name" value="CbiQ"/>
    <property type="match status" value="1"/>
</dbReference>
<dbReference type="CDD" id="cd16914">
    <property type="entry name" value="EcfT"/>
    <property type="match status" value="1"/>
</dbReference>
<keyword evidence="4 5" id="KW-0472">Membrane</keyword>
<feature type="transmembrane region" description="Helical" evidence="5">
    <location>
        <begin position="39"/>
        <end position="55"/>
    </location>
</feature>
<dbReference type="AlphaFoldDB" id="A0A3A3H2R0"/>
<evidence type="ECO:0000313" key="7">
    <source>
        <dbReference type="Proteomes" id="UP000266177"/>
    </source>
</evidence>
<evidence type="ECO:0000256" key="1">
    <source>
        <dbReference type="ARBA" id="ARBA00004141"/>
    </source>
</evidence>
<keyword evidence="3 5" id="KW-1133">Transmembrane helix</keyword>
<dbReference type="RefSeq" id="WP_119791746.1">
    <property type="nucleotide sequence ID" value="NZ_QYZD01000003.1"/>
</dbReference>
<dbReference type="InterPro" id="IPR003339">
    <property type="entry name" value="ABC/ECF_trnsptr_transmembrane"/>
</dbReference>
<dbReference type="PANTHER" id="PTHR33514">
    <property type="entry name" value="PROTEIN ABCI12, CHLOROPLASTIC"/>
    <property type="match status" value="1"/>
</dbReference>
<dbReference type="Proteomes" id="UP000266177">
    <property type="component" value="Unassembled WGS sequence"/>
</dbReference>
<organism evidence="6 7">
    <name type="scientific">Paenibacillus thiaminolyticus</name>
    <name type="common">Bacillus thiaminolyticus</name>
    <dbReference type="NCBI Taxonomy" id="49283"/>
    <lineage>
        <taxon>Bacteria</taxon>
        <taxon>Bacillati</taxon>
        <taxon>Bacillota</taxon>
        <taxon>Bacilli</taxon>
        <taxon>Bacillales</taxon>
        <taxon>Paenibacillaceae</taxon>
        <taxon>Paenibacillus</taxon>
    </lineage>
</organism>
<evidence type="ECO:0000256" key="5">
    <source>
        <dbReference type="SAM" id="Phobius"/>
    </source>
</evidence>
<feature type="transmembrane region" description="Helical" evidence="5">
    <location>
        <begin position="17"/>
        <end position="33"/>
    </location>
</feature>
<evidence type="ECO:0000256" key="3">
    <source>
        <dbReference type="ARBA" id="ARBA00022989"/>
    </source>
</evidence>
<reference evidence="6 7" key="1">
    <citation type="submission" date="2018-09" db="EMBL/GenBank/DDBJ databases">
        <title>Paenibacillus SK2017-BO5.</title>
        <authorList>
            <person name="Piskunova J.V."/>
            <person name="Dubiley S.A."/>
            <person name="Severinov K.V."/>
        </authorList>
    </citation>
    <scope>NUCLEOTIDE SEQUENCE [LARGE SCALE GENOMIC DNA]</scope>
    <source>
        <strain evidence="6 7">BO5</strain>
    </source>
</reference>
<evidence type="ECO:0000313" key="6">
    <source>
        <dbReference type="EMBL" id="RJG25617.1"/>
    </source>
</evidence>
<sequence>MNLLTPQTETWLHRVNPAYKLFVFMLLLLVTLLNRQFDFALNQLIAYTALLFLFSGHSRKKVLLITLPFLLLFISSASTMILFGKGDHIWWSWGLIRISEESFYRGLMLGCKTLTFGMLGLAFALTTKPIQLFYALMQQFRLPAKYAYSFIASIRMLPAVWDDIRTRSDALTVRGARYAKGIKGMYERLRNYALPLLAQSIRRAQRVAVAMEAKRFQMGKARTYYYATRYTRSDIGFTLVMLGLMAATYYMAVRLPIVGWGLG</sequence>
<feature type="transmembrane region" description="Helical" evidence="5">
    <location>
        <begin position="62"/>
        <end position="83"/>
    </location>
</feature>
<dbReference type="EMBL" id="QYZD01000003">
    <property type="protein sequence ID" value="RJG25617.1"/>
    <property type="molecule type" value="Genomic_DNA"/>
</dbReference>
<protein>
    <submittedName>
        <fullName evidence="6">Energy-coupling factor transporter transmembrane protein EcfT</fullName>
    </submittedName>
</protein>
<comment type="subcellular location">
    <subcellularLocation>
        <location evidence="1">Membrane</location>
        <topology evidence="1">Multi-pass membrane protein</topology>
    </subcellularLocation>
</comment>
<evidence type="ECO:0000256" key="2">
    <source>
        <dbReference type="ARBA" id="ARBA00022692"/>
    </source>
</evidence>
<dbReference type="PANTHER" id="PTHR33514:SF1">
    <property type="entry name" value="ABC TRANSPORTER PERMEASE"/>
    <property type="match status" value="1"/>
</dbReference>